<name>A0ABU6UN20_9FABA</name>
<dbReference type="InterPro" id="IPR045864">
    <property type="entry name" value="aa-tRNA-synth_II/BPL/LPL"/>
</dbReference>
<reference evidence="3 4" key="1">
    <citation type="journal article" date="2023" name="Plants (Basel)">
        <title>Bridging the Gap: Combining Genomics and Transcriptomics Approaches to Understand Stylosanthes scabra, an Orphan Legume from the Brazilian Caatinga.</title>
        <authorList>
            <person name="Ferreira-Neto J.R.C."/>
            <person name="da Silva M.D."/>
            <person name="Binneck E."/>
            <person name="de Melo N.F."/>
            <person name="da Silva R.H."/>
            <person name="de Melo A.L.T.M."/>
            <person name="Pandolfi V."/>
            <person name="Bustamante F.O."/>
            <person name="Brasileiro-Vidal A.C."/>
            <person name="Benko-Iseppon A.M."/>
        </authorList>
    </citation>
    <scope>NUCLEOTIDE SEQUENCE [LARGE SCALE GENOMIC DNA]</scope>
    <source>
        <tissue evidence="3">Leaves</tissue>
    </source>
</reference>
<protein>
    <recommendedName>
        <fullName evidence="1">histidine--tRNA ligase</fullName>
        <ecNumber evidence="1">6.1.1.21</ecNumber>
    </recommendedName>
</protein>
<evidence type="ECO:0000313" key="3">
    <source>
        <dbReference type="EMBL" id="MED6162299.1"/>
    </source>
</evidence>
<sequence length="157" mass="16503">RRRLLCPCRFLCSSPPTLLAPVPVLVAAAFSSARANCCSRCRLLFCAQRLLGRVSLLTSLFAAAPSLIRFASVAPCRASICSLTSCLPLAAASLSSLTPRSGFDQEGKLRAICGGGRYDHLFSTFGADYIPACGFGFGNAVVVEDAGSKQIFLSCST</sequence>
<dbReference type="SUPFAM" id="SSF55681">
    <property type="entry name" value="Class II aaRS and biotin synthetases"/>
    <property type="match status" value="1"/>
</dbReference>
<dbReference type="EC" id="6.1.1.21" evidence="1"/>
<feature type="non-terminal residue" evidence="3">
    <location>
        <position position="1"/>
    </location>
</feature>
<comment type="caution">
    <text evidence="3">The sequence shown here is derived from an EMBL/GenBank/DDBJ whole genome shotgun (WGS) entry which is preliminary data.</text>
</comment>
<dbReference type="Proteomes" id="UP001341840">
    <property type="component" value="Unassembled WGS sequence"/>
</dbReference>
<dbReference type="InterPro" id="IPR004516">
    <property type="entry name" value="HisRS/HisZ"/>
</dbReference>
<evidence type="ECO:0000313" key="4">
    <source>
        <dbReference type="Proteomes" id="UP001341840"/>
    </source>
</evidence>
<evidence type="ECO:0000256" key="2">
    <source>
        <dbReference type="ARBA" id="ARBA00047639"/>
    </source>
</evidence>
<dbReference type="PANTHER" id="PTHR43707:SF1">
    <property type="entry name" value="HISTIDINE--TRNA LIGASE, MITOCHONDRIAL-RELATED"/>
    <property type="match status" value="1"/>
</dbReference>
<gene>
    <name evidence="3" type="ORF">PIB30_069069</name>
</gene>
<dbReference type="Gene3D" id="3.30.930.10">
    <property type="entry name" value="Bira Bifunctional Protein, Domain 2"/>
    <property type="match status" value="1"/>
</dbReference>
<evidence type="ECO:0000256" key="1">
    <source>
        <dbReference type="ARBA" id="ARBA00012815"/>
    </source>
</evidence>
<accession>A0ABU6UN20</accession>
<keyword evidence="4" id="KW-1185">Reference proteome</keyword>
<comment type="catalytic activity">
    <reaction evidence="2">
        <text>tRNA(His) + L-histidine + ATP = L-histidyl-tRNA(His) + AMP + diphosphate + H(+)</text>
        <dbReference type="Rhea" id="RHEA:17313"/>
        <dbReference type="Rhea" id="RHEA-COMP:9665"/>
        <dbReference type="Rhea" id="RHEA-COMP:9689"/>
        <dbReference type="ChEBI" id="CHEBI:15378"/>
        <dbReference type="ChEBI" id="CHEBI:30616"/>
        <dbReference type="ChEBI" id="CHEBI:33019"/>
        <dbReference type="ChEBI" id="CHEBI:57595"/>
        <dbReference type="ChEBI" id="CHEBI:78442"/>
        <dbReference type="ChEBI" id="CHEBI:78527"/>
        <dbReference type="ChEBI" id="CHEBI:456215"/>
        <dbReference type="EC" id="6.1.1.21"/>
    </reaction>
</comment>
<dbReference type="EMBL" id="JASCZI010121580">
    <property type="protein sequence ID" value="MED6162299.1"/>
    <property type="molecule type" value="Genomic_DNA"/>
</dbReference>
<proteinExistence type="predicted"/>
<organism evidence="3 4">
    <name type="scientific">Stylosanthes scabra</name>
    <dbReference type="NCBI Taxonomy" id="79078"/>
    <lineage>
        <taxon>Eukaryota</taxon>
        <taxon>Viridiplantae</taxon>
        <taxon>Streptophyta</taxon>
        <taxon>Embryophyta</taxon>
        <taxon>Tracheophyta</taxon>
        <taxon>Spermatophyta</taxon>
        <taxon>Magnoliopsida</taxon>
        <taxon>eudicotyledons</taxon>
        <taxon>Gunneridae</taxon>
        <taxon>Pentapetalae</taxon>
        <taxon>rosids</taxon>
        <taxon>fabids</taxon>
        <taxon>Fabales</taxon>
        <taxon>Fabaceae</taxon>
        <taxon>Papilionoideae</taxon>
        <taxon>50 kb inversion clade</taxon>
        <taxon>dalbergioids sensu lato</taxon>
        <taxon>Dalbergieae</taxon>
        <taxon>Pterocarpus clade</taxon>
        <taxon>Stylosanthes</taxon>
    </lineage>
</organism>
<dbReference type="PANTHER" id="PTHR43707">
    <property type="entry name" value="HISTIDYL-TRNA SYNTHETASE"/>
    <property type="match status" value="1"/>
</dbReference>